<evidence type="ECO:0000256" key="1">
    <source>
        <dbReference type="SAM" id="Phobius"/>
    </source>
</evidence>
<keyword evidence="1" id="KW-0472">Membrane</keyword>
<dbReference type="AlphaFoldDB" id="A0A382LB28"/>
<proteinExistence type="predicted"/>
<dbReference type="EMBL" id="UINC01085083">
    <property type="protein sequence ID" value="SVC32287.1"/>
    <property type="molecule type" value="Genomic_DNA"/>
</dbReference>
<sequence length="84" mass="9754">MMRPAESDHPITVNSSPLRRLWIWTVYILLFGLSIPWYLPSDAAPILWIGLPYWVVISLSATLVIACFTAFVIHRYWPHDEDTL</sequence>
<accession>A0A382LB28</accession>
<keyword evidence="1" id="KW-1133">Transmembrane helix</keyword>
<gene>
    <name evidence="2" type="ORF">METZ01_LOCUS285141</name>
</gene>
<evidence type="ECO:0000313" key="2">
    <source>
        <dbReference type="EMBL" id="SVC32287.1"/>
    </source>
</evidence>
<reference evidence="2" key="1">
    <citation type="submission" date="2018-05" db="EMBL/GenBank/DDBJ databases">
        <authorList>
            <person name="Lanie J.A."/>
            <person name="Ng W.-L."/>
            <person name="Kazmierczak K.M."/>
            <person name="Andrzejewski T.M."/>
            <person name="Davidsen T.M."/>
            <person name="Wayne K.J."/>
            <person name="Tettelin H."/>
            <person name="Glass J.I."/>
            <person name="Rusch D."/>
            <person name="Podicherti R."/>
            <person name="Tsui H.-C.T."/>
            <person name="Winkler M.E."/>
        </authorList>
    </citation>
    <scope>NUCLEOTIDE SEQUENCE</scope>
</reference>
<name>A0A382LB28_9ZZZZ</name>
<feature type="transmembrane region" description="Helical" evidence="1">
    <location>
        <begin position="51"/>
        <end position="73"/>
    </location>
</feature>
<feature type="transmembrane region" description="Helical" evidence="1">
    <location>
        <begin position="21"/>
        <end position="39"/>
    </location>
</feature>
<organism evidence="2">
    <name type="scientific">marine metagenome</name>
    <dbReference type="NCBI Taxonomy" id="408172"/>
    <lineage>
        <taxon>unclassified sequences</taxon>
        <taxon>metagenomes</taxon>
        <taxon>ecological metagenomes</taxon>
    </lineage>
</organism>
<protein>
    <submittedName>
        <fullName evidence="2">Uncharacterized protein</fullName>
    </submittedName>
</protein>
<keyword evidence="1" id="KW-0812">Transmembrane</keyword>